<proteinExistence type="predicted"/>
<keyword evidence="3" id="KW-1185">Reference proteome</keyword>
<dbReference type="AlphaFoldDB" id="A0AAV2DEY2"/>
<sequence length="184" mass="18987">MGKAAKQSRVKKVLKFPVRLLVKARDFYVNGMSQLADQMRYNAVATVGCPAHIGSAALPRSFSAGGGSTNSRSDYSELIRAASVRDHLGNKSVSQKQGPAAAGKDFSGKGKVRGGAGKVPRSCSVGLGRIEEEKSGELGEDYTSIGSGAFHRSRSCAVSAAGGVLAGTRTGKFQKPVAITAALA</sequence>
<gene>
    <name evidence="2" type="ORF">LTRI10_LOCUS14020</name>
</gene>
<feature type="region of interest" description="Disordered" evidence="1">
    <location>
        <begin position="89"/>
        <end position="119"/>
    </location>
</feature>
<dbReference type="PANTHER" id="PTHR33526:SF4">
    <property type="entry name" value="OS07G0123800 PROTEIN"/>
    <property type="match status" value="1"/>
</dbReference>
<protein>
    <submittedName>
        <fullName evidence="2">Uncharacterized protein</fullName>
    </submittedName>
</protein>
<organism evidence="2 3">
    <name type="scientific">Linum trigynum</name>
    <dbReference type="NCBI Taxonomy" id="586398"/>
    <lineage>
        <taxon>Eukaryota</taxon>
        <taxon>Viridiplantae</taxon>
        <taxon>Streptophyta</taxon>
        <taxon>Embryophyta</taxon>
        <taxon>Tracheophyta</taxon>
        <taxon>Spermatophyta</taxon>
        <taxon>Magnoliopsida</taxon>
        <taxon>eudicotyledons</taxon>
        <taxon>Gunneridae</taxon>
        <taxon>Pentapetalae</taxon>
        <taxon>rosids</taxon>
        <taxon>fabids</taxon>
        <taxon>Malpighiales</taxon>
        <taxon>Linaceae</taxon>
        <taxon>Linum</taxon>
    </lineage>
</organism>
<evidence type="ECO:0000313" key="2">
    <source>
        <dbReference type="EMBL" id="CAL1371987.1"/>
    </source>
</evidence>
<dbReference type="EMBL" id="OZ034815">
    <property type="protein sequence ID" value="CAL1371987.1"/>
    <property type="molecule type" value="Genomic_DNA"/>
</dbReference>
<evidence type="ECO:0000313" key="3">
    <source>
        <dbReference type="Proteomes" id="UP001497516"/>
    </source>
</evidence>
<dbReference type="PIRSF" id="PIRSF031279">
    <property type="entry name" value="UCP031279"/>
    <property type="match status" value="1"/>
</dbReference>
<evidence type="ECO:0000256" key="1">
    <source>
        <dbReference type="SAM" id="MobiDB-lite"/>
    </source>
</evidence>
<dbReference type="PANTHER" id="PTHR33526">
    <property type="entry name" value="OS07G0123800 PROTEIN"/>
    <property type="match status" value="1"/>
</dbReference>
<accession>A0AAV2DEY2</accession>
<dbReference type="InterPro" id="IPR016972">
    <property type="entry name" value="UCP031279"/>
</dbReference>
<dbReference type="Proteomes" id="UP001497516">
    <property type="component" value="Chromosome 2"/>
</dbReference>
<name>A0AAV2DEY2_9ROSI</name>
<reference evidence="2 3" key="1">
    <citation type="submission" date="2024-04" db="EMBL/GenBank/DDBJ databases">
        <authorList>
            <person name="Fracassetti M."/>
        </authorList>
    </citation>
    <scope>NUCLEOTIDE SEQUENCE [LARGE SCALE GENOMIC DNA]</scope>
</reference>